<reference evidence="2" key="1">
    <citation type="journal article" date="2013" name="J. Plant Res.">
        <title>Effect of fungi and light on seed germination of three Opuntia species from semiarid lands of central Mexico.</title>
        <authorList>
            <person name="Delgado-Sanchez P."/>
            <person name="Jimenez-Bremont J.F."/>
            <person name="Guerrero-Gonzalez Mde L."/>
            <person name="Flores J."/>
        </authorList>
    </citation>
    <scope>NUCLEOTIDE SEQUENCE</scope>
    <source>
        <tissue evidence="2">Cladode</tissue>
    </source>
</reference>
<name>A0A7C8YKR8_OPUST</name>
<protein>
    <recommendedName>
        <fullName evidence="3">Pentatricopeptide repeat-containing protein</fullName>
    </recommendedName>
</protein>
<feature type="region of interest" description="Disordered" evidence="1">
    <location>
        <begin position="46"/>
        <end position="65"/>
    </location>
</feature>
<dbReference type="Gene3D" id="1.25.40.10">
    <property type="entry name" value="Tetratricopeptide repeat domain"/>
    <property type="match status" value="1"/>
</dbReference>
<evidence type="ECO:0000313" key="2">
    <source>
        <dbReference type="EMBL" id="MBA4620758.1"/>
    </source>
</evidence>
<dbReference type="EMBL" id="GISG01031680">
    <property type="protein sequence ID" value="MBA4620758.1"/>
    <property type="molecule type" value="Transcribed_RNA"/>
</dbReference>
<sequence>MVLRPSLVKSIKSTFLRKKRRSPHSPFKTQWHYAFDQEQALQDLKKSALHSPSNSSHQGSEDSQNPCKSLPLMLNCLIDSFAAYNCEPTPNAYQFVIKTLIRNSQFDELTHVLSHLQNAEKFDTPERVFVDLIRAYGENGMLYEAVDLFFRIPSFRRNIRKNRSQNEAMGANGVGQKEAWPCTQAMHDYGARLKKQQCGTV</sequence>
<proteinExistence type="predicted"/>
<dbReference type="AlphaFoldDB" id="A0A7C8YKR8"/>
<reference evidence="2" key="2">
    <citation type="submission" date="2020-07" db="EMBL/GenBank/DDBJ databases">
        <authorList>
            <person name="Vera ALvarez R."/>
            <person name="Arias-Moreno D.M."/>
            <person name="Jimenez-Jacinto V."/>
            <person name="Jimenez-Bremont J.F."/>
            <person name="Swaminathan K."/>
            <person name="Moose S.P."/>
            <person name="Guerrero-Gonzalez M.L."/>
            <person name="Marino-Ramirez L."/>
            <person name="Landsman D."/>
            <person name="Rodriguez-Kessler M."/>
            <person name="Delgado-Sanchez P."/>
        </authorList>
    </citation>
    <scope>NUCLEOTIDE SEQUENCE</scope>
    <source>
        <tissue evidence="2">Cladode</tissue>
    </source>
</reference>
<accession>A0A7C8YKR8</accession>
<feature type="compositionally biased region" description="Polar residues" evidence="1">
    <location>
        <begin position="50"/>
        <end position="65"/>
    </location>
</feature>
<evidence type="ECO:0008006" key="3">
    <source>
        <dbReference type="Google" id="ProtNLM"/>
    </source>
</evidence>
<organism evidence="2">
    <name type="scientific">Opuntia streptacantha</name>
    <name type="common">Prickly pear cactus</name>
    <name type="synonym">Opuntia cardona</name>
    <dbReference type="NCBI Taxonomy" id="393608"/>
    <lineage>
        <taxon>Eukaryota</taxon>
        <taxon>Viridiplantae</taxon>
        <taxon>Streptophyta</taxon>
        <taxon>Embryophyta</taxon>
        <taxon>Tracheophyta</taxon>
        <taxon>Spermatophyta</taxon>
        <taxon>Magnoliopsida</taxon>
        <taxon>eudicotyledons</taxon>
        <taxon>Gunneridae</taxon>
        <taxon>Pentapetalae</taxon>
        <taxon>Caryophyllales</taxon>
        <taxon>Cactineae</taxon>
        <taxon>Cactaceae</taxon>
        <taxon>Opuntioideae</taxon>
        <taxon>Opuntia</taxon>
    </lineage>
</organism>
<evidence type="ECO:0000256" key="1">
    <source>
        <dbReference type="SAM" id="MobiDB-lite"/>
    </source>
</evidence>
<dbReference type="InterPro" id="IPR011990">
    <property type="entry name" value="TPR-like_helical_dom_sf"/>
</dbReference>